<dbReference type="NCBIfam" id="TIGR00494">
    <property type="entry name" value="crcB"/>
    <property type="match status" value="1"/>
</dbReference>
<feature type="transmembrane region" description="Helical" evidence="12">
    <location>
        <begin position="65"/>
        <end position="84"/>
    </location>
</feature>
<dbReference type="PANTHER" id="PTHR28259:SF1">
    <property type="entry name" value="FLUORIDE EXPORT PROTEIN 1-RELATED"/>
    <property type="match status" value="1"/>
</dbReference>
<evidence type="ECO:0000313" key="14">
    <source>
        <dbReference type="Proteomes" id="UP000231632"/>
    </source>
</evidence>
<evidence type="ECO:0000256" key="8">
    <source>
        <dbReference type="ARBA" id="ARBA00023136"/>
    </source>
</evidence>
<keyword evidence="5 12" id="KW-1133">Transmembrane helix</keyword>
<dbReference type="OrthoDB" id="9806299at2"/>
<keyword evidence="3" id="KW-0997">Cell inner membrane</keyword>
<dbReference type="GO" id="GO:0005886">
    <property type="term" value="C:plasma membrane"/>
    <property type="evidence" value="ECO:0007669"/>
    <property type="project" value="UniProtKB-SubCell"/>
</dbReference>
<dbReference type="RefSeq" id="WP_143144925.1">
    <property type="nucleotide sequence ID" value="NZ_BDFD01000014.1"/>
</dbReference>
<keyword evidence="4 12" id="KW-0812">Transmembrane</keyword>
<evidence type="ECO:0000256" key="5">
    <source>
        <dbReference type="ARBA" id="ARBA00022989"/>
    </source>
</evidence>
<evidence type="ECO:0000256" key="7">
    <source>
        <dbReference type="ARBA" id="ARBA00023065"/>
    </source>
</evidence>
<comment type="activity regulation">
    <text evidence="12">Na(+) is not transported, but it plays an essential structural role and its presence is essential for fluoride channel function.</text>
</comment>
<dbReference type="InterPro" id="IPR003691">
    <property type="entry name" value="FluC"/>
</dbReference>
<dbReference type="Pfam" id="PF02537">
    <property type="entry name" value="CRCB"/>
    <property type="match status" value="1"/>
</dbReference>
<keyword evidence="9 12" id="KW-0407">Ion channel</keyword>
<dbReference type="GO" id="GO:0062054">
    <property type="term" value="F:fluoride channel activity"/>
    <property type="evidence" value="ECO:0007669"/>
    <property type="project" value="UniProtKB-UniRule"/>
</dbReference>
<dbReference type="HAMAP" id="MF_00454">
    <property type="entry name" value="FluC"/>
    <property type="match status" value="1"/>
</dbReference>
<evidence type="ECO:0000256" key="3">
    <source>
        <dbReference type="ARBA" id="ARBA00022519"/>
    </source>
</evidence>
<feature type="binding site" evidence="12">
    <location>
        <position position="76"/>
    </location>
    <ligand>
        <name>Na(+)</name>
        <dbReference type="ChEBI" id="CHEBI:29101"/>
        <note>structural</note>
    </ligand>
</feature>
<keyword evidence="2 12" id="KW-1003">Cell membrane</keyword>
<evidence type="ECO:0000256" key="12">
    <source>
        <dbReference type="HAMAP-Rule" id="MF_00454"/>
    </source>
</evidence>
<comment type="caution">
    <text evidence="13">The sequence shown here is derived from an EMBL/GenBank/DDBJ whole genome shotgun (WGS) entry which is preliminary data.</text>
</comment>
<evidence type="ECO:0000256" key="2">
    <source>
        <dbReference type="ARBA" id="ARBA00022475"/>
    </source>
</evidence>
<proteinExistence type="inferred from homology"/>
<keyword evidence="8 12" id="KW-0472">Membrane</keyword>
<evidence type="ECO:0000256" key="1">
    <source>
        <dbReference type="ARBA" id="ARBA00004651"/>
    </source>
</evidence>
<comment type="subcellular location">
    <subcellularLocation>
        <location evidence="1 12">Cell membrane</location>
        <topology evidence="1 12">Multi-pass membrane protein</topology>
    </subcellularLocation>
</comment>
<keyword evidence="12" id="KW-0813">Transport</keyword>
<feature type="binding site" evidence="12">
    <location>
        <position position="79"/>
    </location>
    <ligand>
        <name>Na(+)</name>
        <dbReference type="ChEBI" id="CHEBI:29101"/>
        <note>structural</note>
    </ligand>
</feature>
<comment type="similarity">
    <text evidence="10 12">Belongs to the fluoride channel Fluc/FEX (TC 1.A.43) family.</text>
</comment>
<dbReference type="PANTHER" id="PTHR28259">
    <property type="entry name" value="FLUORIDE EXPORT PROTEIN 1-RELATED"/>
    <property type="match status" value="1"/>
</dbReference>
<reference evidence="13 14" key="1">
    <citation type="journal article" date="2017" name="Arch. Microbiol.">
        <title>Mariprofundus micogutta sp. nov., a novel iron-oxidizing zetaproteobacterium isolated from a deep-sea hydrothermal field at the Bayonnaise knoll of the Izu-Ogasawara arc, and a description of Mariprofundales ord. nov. and Zetaproteobacteria classis nov.</title>
        <authorList>
            <person name="Makita H."/>
            <person name="Tanaka E."/>
            <person name="Mitsunobu S."/>
            <person name="Miyazaki M."/>
            <person name="Nunoura T."/>
            <person name="Uematsu K."/>
            <person name="Takaki Y."/>
            <person name="Nishi S."/>
            <person name="Shimamura S."/>
            <person name="Takai K."/>
        </authorList>
    </citation>
    <scope>NUCLEOTIDE SEQUENCE [LARGE SCALE GENOMIC DNA]</scope>
    <source>
        <strain evidence="13 14">ET2</strain>
    </source>
</reference>
<keyword evidence="12" id="KW-0479">Metal-binding</keyword>
<keyword evidence="6 12" id="KW-0915">Sodium</keyword>
<dbReference type="GO" id="GO:0140114">
    <property type="term" value="P:cellular detoxification of fluoride"/>
    <property type="evidence" value="ECO:0007669"/>
    <property type="project" value="UniProtKB-UniRule"/>
</dbReference>
<sequence length="125" mass="13186">MTGQLLAVAIGGAAGAVMRWLMASGIQKMAGGGFPWGTFAVNAIGSFLLGFLFVWLIERSTASELVRLALTVGFLGAFTTFSTYSLESIRLLQEGALALAFGNVLGQVIICLTLTWLGIQLARTL</sequence>
<name>A0A1L8CP61_9PROT</name>
<dbReference type="Proteomes" id="UP000231632">
    <property type="component" value="Unassembled WGS sequence"/>
</dbReference>
<dbReference type="STRING" id="1921010.MMIC_P1688"/>
<evidence type="ECO:0000256" key="6">
    <source>
        <dbReference type="ARBA" id="ARBA00023053"/>
    </source>
</evidence>
<evidence type="ECO:0000256" key="4">
    <source>
        <dbReference type="ARBA" id="ARBA00022692"/>
    </source>
</evidence>
<comment type="function">
    <text evidence="12">Fluoride-specific ion channel. Important for reducing fluoride concentration in the cell, thus reducing its toxicity.</text>
</comment>
<evidence type="ECO:0000256" key="11">
    <source>
        <dbReference type="ARBA" id="ARBA00035585"/>
    </source>
</evidence>
<protein>
    <recommendedName>
        <fullName evidence="12">Fluoride-specific ion channel FluC</fullName>
    </recommendedName>
</protein>
<dbReference type="AlphaFoldDB" id="A0A1L8CP61"/>
<keyword evidence="14" id="KW-1185">Reference proteome</keyword>
<organism evidence="13 14">
    <name type="scientific">Mariprofundus micogutta</name>
    <dbReference type="NCBI Taxonomy" id="1921010"/>
    <lineage>
        <taxon>Bacteria</taxon>
        <taxon>Pseudomonadati</taxon>
        <taxon>Pseudomonadota</taxon>
        <taxon>Candidatius Mariprofundia</taxon>
        <taxon>Mariprofundales</taxon>
        <taxon>Mariprofundaceae</taxon>
        <taxon>Mariprofundus</taxon>
    </lineage>
</organism>
<dbReference type="EMBL" id="BDFD01000014">
    <property type="protein sequence ID" value="GAV20715.1"/>
    <property type="molecule type" value="Genomic_DNA"/>
</dbReference>
<feature type="transmembrane region" description="Helical" evidence="12">
    <location>
        <begin position="96"/>
        <end position="119"/>
    </location>
</feature>
<accession>A0A1L8CP61</accession>
<keyword evidence="7 12" id="KW-0406">Ion transport</keyword>
<gene>
    <name evidence="12" type="primary">fluC</name>
    <name evidence="12" type="synonym">crcB</name>
    <name evidence="13" type="ORF">MMIC_P1688</name>
</gene>
<evidence type="ECO:0000256" key="9">
    <source>
        <dbReference type="ARBA" id="ARBA00023303"/>
    </source>
</evidence>
<comment type="catalytic activity">
    <reaction evidence="11">
        <text>fluoride(in) = fluoride(out)</text>
        <dbReference type="Rhea" id="RHEA:76159"/>
        <dbReference type="ChEBI" id="CHEBI:17051"/>
    </reaction>
    <physiologicalReaction direction="left-to-right" evidence="11">
        <dbReference type="Rhea" id="RHEA:76160"/>
    </physiologicalReaction>
</comment>
<evidence type="ECO:0000256" key="10">
    <source>
        <dbReference type="ARBA" id="ARBA00035120"/>
    </source>
</evidence>
<dbReference type="GO" id="GO:0046872">
    <property type="term" value="F:metal ion binding"/>
    <property type="evidence" value="ECO:0007669"/>
    <property type="project" value="UniProtKB-KW"/>
</dbReference>
<feature type="transmembrane region" description="Helical" evidence="12">
    <location>
        <begin position="39"/>
        <end position="58"/>
    </location>
</feature>
<evidence type="ECO:0000313" key="13">
    <source>
        <dbReference type="EMBL" id="GAV20715.1"/>
    </source>
</evidence>